<evidence type="ECO:0000256" key="9">
    <source>
        <dbReference type="SAM" id="Phobius"/>
    </source>
</evidence>
<feature type="transmembrane region" description="Helical" evidence="9">
    <location>
        <begin position="171"/>
        <end position="191"/>
    </location>
</feature>
<dbReference type="OrthoDB" id="9762778at2"/>
<feature type="transmembrane region" description="Helical" evidence="9">
    <location>
        <begin position="21"/>
        <end position="44"/>
    </location>
</feature>
<dbReference type="InterPro" id="IPR011527">
    <property type="entry name" value="ABC1_TM_dom"/>
</dbReference>
<evidence type="ECO:0000256" key="6">
    <source>
        <dbReference type="ARBA" id="ARBA00022840"/>
    </source>
</evidence>
<dbReference type="EMBL" id="FRAC01000036">
    <property type="protein sequence ID" value="SHL52945.1"/>
    <property type="molecule type" value="Genomic_DNA"/>
</dbReference>
<keyword evidence="8 9" id="KW-0472">Membrane</keyword>
<reference evidence="12 13" key="1">
    <citation type="submission" date="2016-11" db="EMBL/GenBank/DDBJ databases">
        <authorList>
            <person name="Jaros S."/>
            <person name="Januszkiewicz K."/>
            <person name="Wedrychowicz H."/>
        </authorList>
    </citation>
    <scope>NUCLEOTIDE SEQUENCE [LARGE SCALE GENOMIC DNA]</scope>
    <source>
        <strain evidence="12 13">DSM 15929</strain>
    </source>
</reference>
<dbReference type="STRING" id="1121322.SAMN02745136_05091"/>
<dbReference type="AlphaFoldDB" id="A0A1M7BD33"/>
<evidence type="ECO:0000259" key="11">
    <source>
        <dbReference type="PROSITE" id="PS50929"/>
    </source>
</evidence>
<keyword evidence="2" id="KW-0813">Transport</keyword>
<dbReference type="GO" id="GO:0005886">
    <property type="term" value="C:plasma membrane"/>
    <property type="evidence" value="ECO:0007669"/>
    <property type="project" value="UniProtKB-SubCell"/>
</dbReference>
<evidence type="ECO:0000256" key="8">
    <source>
        <dbReference type="ARBA" id="ARBA00023136"/>
    </source>
</evidence>
<dbReference type="Pfam" id="PF00664">
    <property type="entry name" value="ABC_membrane"/>
    <property type="match status" value="1"/>
</dbReference>
<dbReference type="Gene3D" id="1.20.1560.10">
    <property type="entry name" value="ABC transporter type 1, transmembrane domain"/>
    <property type="match status" value="1"/>
</dbReference>
<keyword evidence="5" id="KW-0547">Nucleotide-binding</keyword>
<dbReference type="PROSITE" id="PS50929">
    <property type="entry name" value="ABC_TM1F"/>
    <property type="match status" value="1"/>
</dbReference>
<feature type="transmembrane region" description="Helical" evidence="9">
    <location>
        <begin position="254"/>
        <end position="279"/>
    </location>
</feature>
<dbReference type="GO" id="GO:0005524">
    <property type="term" value="F:ATP binding"/>
    <property type="evidence" value="ECO:0007669"/>
    <property type="project" value="UniProtKB-KW"/>
</dbReference>
<keyword evidence="6 12" id="KW-0067">ATP-binding</keyword>
<evidence type="ECO:0000256" key="5">
    <source>
        <dbReference type="ARBA" id="ARBA00022741"/>
    </source>
</evidence>
<feature type="domain" description="ABC transmembrane type-1" evidence="11">
    <location>
        <begin position="28"/>
        <end position="314"/>
    </location>
</feature>
<feature type="transmembrane region" description="Helical" evidence="9">
    <location>
        <begin position="147"/>
        <end position="165"/>
    </location>
</feature>
<protein>
    <submittedName>
        <fullName evidence="12">ATP-binding cassette, subfamily B</fullName>
    </submittedName>
</protein>
<evidence type="ECO:0000256" key="2">
    <source>
        <dbReference type="ARBA" id="ARBA00022448"/>
    </source>
</evidence>
<dbReference type="FunFam" id="1.20.1560.10:FF:000011">
    <property type="entry name" value="Multidrug ABC transporter ATP-binding protein"/>
    <property type="match status" value="1"/>
</dbReference>
<dbReference type="FunFam" id="3.40.50.300:FF:000287">
    <property type="entry name" value="Multidrug ABC transporter ATP-binding protein"/>
    <property type="match status" value="1"/>
</dbReference>
<dbReference type="PANTHER" id="PTHR43394:SF1">
    <property type="entry name" value="ATP-BINDING CASSETTE SUB-FAMILY B MEMBER 10, MITOCHONDRIAL"/>
    <property type="match status" value="1"/>
</dbReference>
<accession>A0A1M7BD33</accession>
<gene>
    <name evidence="12" type="ORF">SAMN02745136_05091</name>
</gene>
<dbReference type="GO" id="GO:0016887">
    <property type="term" value="F:ATP hydrolysis activity"/>
    <property type="evidence" value="ECO:0007669"/>
    <property type="project" value="InterPro"/>
</dbReference>
<proteinExistence type="predicted"/>
<keyword evidence="7 9" id="KW-1133">Transmembrane helix</keyword>
<dbReference type="PROSITE" id="PS50893">
    <property type="entry name" value="ABC_TRANSPORTER_2"/>
    <property type="match status" value="1"/>
</dbReference>
<evidence type="ECO:0000313" key="12">
    <source>
        <dbReference type="EMBL" id="SHL52945.1"/>
    </source>
</evidence>
<dbReference type="InterPro" id="IPR039421">
    <property type="entry name" value="Type_1_exporter"/>
</dbReference>
<dbReference type="SMART" id="SM00382">
    <property type="entry name" value="AAA"/>
    <property type="match status" value="1"/>
</dbReference>
<evidence type="ECO:0000256" key="1">
    <source>
        <dbReference type="ARBA" id="ARBA00004651"/>
    </source>
</evidence>
<evidence type="ECO:0000256" key="3">
    <source>
        <dbReference type="ARBA" id="ARBA00022475"/>
    </source>
</evidence>
<comment type="subcellular location">
    <subcellularLocation>
        <location evidence="1">Cell membrane</location>
        <topology evidence="1">Multi-pass membrane protein</topology>
    </subcellularLocation>
</comment>
<feature type="transmembrane region" description="Helical" evidence="9">
    <location>
        <begin position="72"/>
        <end position="96"/>
    </location>
</feature>
<dbReference type="SUPFAM" id="SSF52540">
    <property type="entry name" value="P-loop containing nucleoside triphosphate hydrolases"/>
    <property type="match status" value="1"/>
</dbReference>
<dbReference type="InterPro" id="IPR036640">
    <property type="entry name" value="ABC1_TM_sf"/>
</dbReference>
<dbReference type="Proteomes" id="UP000184386">
    <property type="component" value="Unassembled WGS sequence"/>
</dbReference>
<organism evidence="12 13">
    <name type="scientific">Anaerocolumna jejuensis DSM 15929</name>
    <dbReference type="NCBI Taxonomy" id="1121322"/>
    <lineage>
        <taxon>Bacteria</taxon>
        <taxon>Bacillati</taxon>
        <taxon>Bacillota</taxon>
        <taxon>Clostridia</taxon>
        <taxon>Lachnospirales</taxon>
        <taxon>Lachnospiraceae</taxon>
        <taxon>Anaerocolumna</taxon>
    </lineage>
</organism>
<evidence type="ECO:0000313" key="13">
    <source>
        <dbReference type="Proteomes" id="UP000184386"/>
    </source>
</evidence>
<dbReference type="RefSeq" id="WP_073280005.1">
    <property type="nucleotide sequence ID" value="NZ_FRAC01000036.1"/>
</dbReference>
<dbReference type="SUPFAM" id="SSF90123">
    <property type="entry name" value="ABC transporter transmembrane region"/>
    <property type="match status" value="1"/>
</dbReference>
<keyword evidence="4 9" id="KW-0812">Transmembrane</keyword>
<evidence type="ECO:0000256" key="4">
    <source>
        <dbReference type="ARBA" id="ARBA00022692"/>
    </source>
</evidence>
<dbReference type="InterPro" id="IPR003439">
    <property type="entry name" value="ABC_transporter-like_ATP-bd"/>
</dbReference>
<dbReference type="GO" id="GO:0015421">
    <property type="term" value="F:ABC-type oligopeptide transporter activity"/>
    <property type="evidence" value="ECO:0007669"/>
    <property type="project" value="TreeGrafter"/>
</dbReference>
<sequence>MPKTIKGRKEKQPSRLFQYCIHFKGAFFIIIAVSAISAFMQLLVPDWMGRMTDIIAKGIAGNIDMRAMKTTAIVLAVIYLINILMTFVQNFVTVTISQKVTQTLRSDSVHKLNRLPLGYFHKNTVGEVLSKITNDTSTLGQGLNQSIGNLASAISLFIGCLVMMFRSNVIMSIVAIVTTIVGFAFTAVITGNSQKYFDRQQEYLGKINGHVEEAFSGHLTVKAYNHAGYMKERFSKYNRALRESMYKAQFFSGLMMPLMLFMGNIGYAAVCIIGAVLVIKGEISFGLVISFTMYVKLFTQPLSQIAQAVQSMQSAVASGRRIFNLMDEEEMKKEVNTKDCLKAEGNVCFRNVRFQYDDSEHAVIKDFSLQVKKGQKVAIVGPTGAGKTTLIKLLMRFYEITAGDILLDDVSIYDLTRADVHEQFCMVPQDTWLFEDTIRRNLIYTEENISEEELDNVCKAVGIYHFIQSLPEKYNTVLNEQLSLSVGQKQQLTIARAMIKNAPILILDEATSSVDTKTELWIQKAMDRLMSGRTSFVIAHRLSTIKNADVVLVLQDGDIVESGTHTSLMERRGIYAELYNSQFEAAI</sequence>
<evidence type="ECO:0000256" key="7">
    <source>
        <dbReference type="ARBA" id="ARBA00022989"/>
    </source>
</evidence>
<dbReference type="InterPro" id="IPR027417">
    <property type="entry name" value="P-loop_NTPase"/>
</dbReference>
<dbReference type="Gene3D" id="3.40.50.300">
    <property type="entry name" value="P-loop containing nucleotide triphosphate hydrolases"/>
    <property type="match status" value="1"/>
</dbReference>
<dbReference type="CDD" id="cd18547">
    <property type="entry name" value="ABC_6TM_Tm288_like"/>
    <property type="match status" value="1"/>
</dbReference>
<dbReference type="Pfam" id="PF00005">
    <property type="entry name" value="ABC_tran"/>
    <property type="match status" value="1"/>
</dbReference>
<dbReference type="InterPro" id="IPR003593">
    <property type="entry name" value="AAA+_ATPase"/>
</dbReference>
<feature type="domain" description="ABC transporter" evidence="10">
    <location>
        <begin position="347"/>
        <end position="581"/>
    </location>
</feature>
<evidence type="ECO:0000259" key="10">
    <source>
        <dbReference type="PROSITE" id="PS50893"/>
    </source>
</evidence>
<dbReference type="PANTHER" id="PTHR43394">
    <property type="entry name" value="ATP-DEPENDENT PERMEASE MDL1, MITOCHONDRIAL"/>
    <property type="match status" value="1"/>
</dbReference>
<keyword evidence="3" id="KW-1003">Cell membrane</keyword>
<keyword evidence="13" id="KW-1185">Reference proteome</keyword>
<name>A0A1M7BD33_9FIRM</name>